<evidence type="ECO:0000256" key="5">
    <source>
        <dbReference type="ARBA" id="ARBA00022840"/>
    </source>
</evidence>
<dbReference type="InterPro" id="IPR000719">
    <property type="entry name" value="Prot_kinase_dom"/>
</dbReference>
<dbReference type="PROSITE" id="PS00108">
    <property type="entry name" value="PROTEIN_KINASE_ST"/>
    <property type="match status" value="1"/>
</dbReference>
<dbReference type="GO" id="GO:0005737">
    <property type="term" value="C:cytoplasm"/>
    <property type="evidence" value="ECO:0007669"/>
    <property type="project" value="TreeGrafter"/>
</dbReference>
<feature type="binding site" evidence="6">
    <location>
        <position position="39"/>
    </location>
    <ligand>
        <name>ATP</name>
        <dbReference type="ChEBI" id="CHEBI:30616"/>
    </ligand>
</feature>
<accession>A0A7S4N6Q8</accession>
<dbReference type="PANTHER" id="PTHR24346">
    <property type="entry name" value="MAP/MICROTUBULE AFFINITY-REGULATING KINASE"/>
    <property type="match status" value="1"/>
</dbReference>
<dbReference type="PROSITE" id="PS50011">
    <property type="entry name" value="PROTEIN_KINASE_DOM"/>
    <property type="match status" value="1"/>
</dbReference>
<reference evidence="9" key="1">
    <citation type="submission" date="2021-01" db="EMBL/GenBank/DDBJ databases">
        <authorList>
            <person name="Corre E."/>
            <person name="Pelletier E."/>
            <person name="Niang G."/>
            <person name="Scheremetjew M."/>
            <person name="Finn R."/>
            <person name="Kale V."/>
            <person name="Holt S."/>
            <person name="Cochrane G."/>
            <person name="Meng A."/>
            <person name="Brown T."/>
            <person name="Cohen L."/>
        </authorList>
    </citation>
    <scope>NUCLEOTIDE SEQUENCE</scope>
    <source>
        <strain evidence="9">Isolate 1302-5</strain>
    </source>
</reference>
<evidence type="ECO:0000259" key="8">
    <source>
        <dbReference type="PROSITE" id="PS50011"/>
    </source>
</evidence>
<dbReference type="GO" id="GO:0035556">
    <property type="term" value="P:intracellular signal transduction"/>
    <property type="evidence" value="ECO:0007669"/>
    <property type="project" value="TreeGrafter"/>
</dbReference>
<dbReference type="GO" id="GO:0005524">
    <property type="term" value="F:ATP binding"/>
    <property type="evidence" value="ECO:0007669"/>
    <property type="project" value="UniProtKB-UniRule"/>
</dbReference>
<evidence type="ECO:0000313" key="9">
    <source>
        <dbReference type="EMBL" id="CAE2268494.1"/>
    </source>
</evidence>
<evidence type="ECO:0000256" key="3">
    <source>
        <dbReference type="ARBA" id="ARBA00022741"/>
    </source>
</evidence>
<keyword evidence="4" id="KW-0418">Kinase</keyword>
<dbReference type="Gene3D" id="1.10.510.10">
    <property type="entry name" value="Transferase(Phosphotransferase) domain 1"/>
    <property type="match status" value="1"/>
</dbReference>
<dbReference type="InterPro" id="IPR017441">
    <property type="entry name" value="Protein_kinase_ATP_BS"/>
</dbReference>
<feature type="domain" description="Protein kinase" evidence="8">
    <location>
        <begin position="10"/>
        <end position="275"/>
    </location>
</feature>
<evidence type="ECO:0000256" key="4">
    <source>
        <dbReference type="ARBA" id="ARBA00022777"/>
    </source>
</evidence>
<comment type="similarity">
    <text evidence="7">Belongs to the protein kinase superfamily.</text>
</comment>
<evidence type="ECO:0000256" key="2">
    <source>
        <dbReference type="ARBA" id="ARBA00022679"/>
    </source>
</evidence>
<keyword evidence="3 6" id="KW-0547">Nucleotide-binding</keyword>
<gene>
    <name evidence="9" type="ORF">OAUR00152_LOCUS30462</name>
</gene>
<dbReference type="GO" id="GO:0004674">
    <property type="term" value="F:protein serine/threonine kinase activity"/>
    <property type="evidence" value="ECO:0007669"/>
    <property type="project" value="UniProtKB-KW"/>
</dbReference>
<dbReference type="SMART" id="SM00220">
    <property type="entry name" value="S_TKc"/>
    <property type="match status" value="1"/>
</dbReference>
<sequence>MTDQHRVGNFVLGEEIGRGTFSRVLLGTHVPTGRRVAVKVIDKARIDGEQSDVGRRVRREISALLRCDHHHVLRLFDVAETPDEILLVTEYAGGGSLFRVMNGGRTPPLEEARRIFQQILCGVAHCHERGVAHRDLKPENILLDDRCSSFKLGDFGFCGVVPSGEGWGGGDGGGRRMQTPCGTPDYAAPEVIAGRPYDGRAADVWSCGVLLYALLTGSVPFKGASTPELLKKIAAGKFIMPFQLPQDAKRLIKGMLEVDPAARITVPQILNRPWFQTRLPVYLCTLPDTALVQGTVLDREIVDRVVQMASEEYSTTPEIVEMAMSYRNDNGGQIPEELRNARCAYCILLDETRACMRARETSWTAQVSTQLHDAIFKWRR</sequence>
<dbReference type="FunFam" id="1.10.510.10:FF:000571">
    <property type="entry name" value="Maternal embryonic leucine zipper kinase"/>
    <property type="match status" value="1"/>
</dbReference>
<evidence type="ECO:0000256" key="1">
    <source>
        <dbReference type="ARBA" id="ARBA00022527"/>
    </source>
</evidence>
<dbReference type="EMBL" id="HBKQ01044219">
    <property type="protein sequence ID" value="CAE2268494.1"/>
    <property type="molecule type" value="Transcribed_RNA"/>
</dbReference>
<dbReference type="InterPro" id="IPR008271">
    <property type="entry name" value="Ser/Thr_kinase_AS"/>
</dbReference>
<dbReference type="SUPFAM" id="SSF56112">
    <property type="entry name" value="Protein kinase-like (PK-like)"/>
    <property type="match status" value="1"/>
</dbReference>
<proteinExistence type="inferred from homology"/>
<dbReference type="CDD" id="cd14003">
    <property type="entry name" value="STKc_AMPK-like"/>
    <property type="match status" value="1"/>
</dbReference>
<evidence type="ECO:0000256" key="6">
    <source>
        <dbReference type="PROSITE-ProRule" id="PRU10141"/>
    </source>
</evidence>
<protein>
    <recommendedName>
        <fullName evidence="8">Protein kinase domain-containing protein</fullName>
    </recommendedName>
</protein>
<dbReference type="AlphaFoldDB" id="A0A7S4N6Q8"/>
<keyword evidence="1 7" id="KW-0723">Serine/threonine-protein kinase</keyword>
<keyword evidence="2" id="KW-0808">Transferase</keyword>
<name>A0A7S4N6Q8_9STRA</name>
<dbReference type="PANTHER" id="PTHR24346:SF82">
    <property type="entry name" value="KP78A-RELATED"/>
    <property type="match status" value="1"/>
</dbReference>
<organism evidence="9">
    <name type="scientific">Odontella aurita</name>
    <dbReference type="NCBI Taxonomy" id="265563"/>
    <lineage>
        <taxon>Eukaryota</taxon>
        <taxon>Sar</taxon>
        <taxon>Stramenopiles</taxon>
        <taxon>Ochrophyta</taxon>
        <taxon>Bacillariophyta</taxon>
        <taxon>Mediophyceae</taxon>
        <taxon>Biddulphiophycidae</taxon>
        <taxon>Eupodiscales</taxon>
        <taxon>Odontellaceae</taxon>
        <taxon>Odontella</taxon>
    </lineage>
</organism>
<dbReference type="Pfam" id="PF00069">
    <property type="entry name" value="Pkinase"/>
    <property type="match status" value="1"/>
</dbReference>
<evidence type="ECO:0000256" key="7">
    <source>
        <dbReference type="RuleBase" id="RU000304"/>
    </source>
</evidence>
<keyword evidence="5 6" id="KW-0067">ATP-binding</keyword>
<dbReference type="PROSITE" id="PS00107">
    <property type="entry name" value="PROTEIN_KINASE_ATP"/>
    <property type="match status" value="1"/>
</dbReference>
<dbReference type="InterPro" id="IPR011009">
    <property type="entry name" value="Kinase-like_dom_sf"/>
</dbReference>